<gene>
    <name evidence="2" type="ORF">BT62DRAFT_1008788</name>
</gene>
<evidence type="ECO:0000313" key="2">
    <source>
        <dbReference type="EMBL" id="KAG7443729.1"/>
    </source>
</evidence>
<dbReference type="Proteomes" id="UP000812287">
    <property type="component" value="Unassembled WGS sequence"/>
</dbReference>
<keyword evidence="3" id="KW-1185">Reference proteome</keyword>
<keyword evidence="1" id="KW-0732">Signal</keyword>
<reference evidence="2" key="1">
    <citation type="submission" date="2020-11" db="EMBL/GenBank/DDBJ databases">
        <title>Adaptations for nitrogen fixation in a non-lichenized fungal sporocarp promotes dispersal by wood-feeding termites.</title>
        <authorList>
            <consortium name="DOE Joint Genome Institute"/>
            <person name="Koch R.A."/>
            <person name="Yoon G."/>
            <person name="Arayal U."/>
            <person name="Lail K."/>
            <person name="Amirebrahimi M."/>
            <person name="Labutti K."/>
            <person name="Lipzen A."/>
            <person name="Riley R."/>
            <person name="Barry K."/>
            <person name="Henrissat B."/>
            <person name="Grigoriev I.V."/>
            <person name="Herr J.R."/>
            <person name="Aime M.C."/>
        </authorList>
    </citation>
    <scope>NUCLEOTIDE SEQUENCE</scope>
    <source>
        <strain evidence="2">MCA 3950</strain>
    </source>
</reference>
<accession>A0A9P7VPP4</accession>
<dbReference type="AlphaFoldDB" id="A0A9P7VPP4"/>
<dbReference type="GeneID" id="66099772"/>
<dbReference type="EMBL" id="MU250543">
    <property type="protein sequence ID" value="KAG7443729.1"/>
    <property type="molecule type" value="Genomic_DNA"/>
</dbReference>
<evidence type="ECO:0000313" key="3">
    <source>
        <dbReference type="Proteomes" id="UP000812287"/>
    </source>
</evidence>
<feature type="signal peptide" evidence="1">
    <location>
        <begin position="1"/>
        <end position="20"/>
    </location>
</feature>
<proteinExistence type="predicted"/>
<dbReference type="RefSeq" id="XP_043037229.1">
    <property type="nucleotide sequence ID" value="XM_043177485.1"/>
</dbReference>
<feature type="chain" id="PRO_5040135311" evidence="1">
    <location>
        <begin position="21"/>
        <end position="78"/>
    </location>
</feature>
<organism evidence="2 3">
    <name type="scientific">Guyanagaster necrorhizus</name>
    <dbReference type="NCBI Taxonomy" id="856835"/>
    <lineage>
        <taxon>Eukaryota</taxon>
        <taxon>Fungi</taxon>
        <taxon>Dikarya</taxon>
        <taxon>Basidiomycota</taxon>
        <taxon>Agaricomycotina</taxon>
        <taxon>Agaricomycetes</taxon>
        <taxon>Agaricomycetidae</taxon>
        <taxon>Agaricales</taxon>
        <taxon>Marasmiineae</taxon>
        <taxon>Physalacriaceae</taxon>
        <taxon>Guyanagaster</taxon>
    </lineage>
</organism>
<name>A0A9P7VPP4_9AGAR</name>
<sequence length="78" mass="8376">MSKLFWWPFIIACASSVVSGQIASDAPLQQCSYCCGICLGTCVAMAVHGVWRGGPMCAHSLPEVLTPILPSTYFFGYV</sequence>
<comment type="caution">
    <text evidence="2">The sequence shown here is derived from an EMBL/GenBank/DDBJ whole genome shotgun (WGS) entry which is preliminary data.</text>
</comment>
<evidence type="ECO:0000256" key="1">
    <source>
        <dbReference type="SAM" id="SignalP"/>
    </source>
</evidence>
<protein>
    <submittedName>
        <fullName evidence="2">Uncharacterized protein</fullName>
    </submittedName>
</protein>